<feature type="transmembrane region" description="Helical" evidence="6">
    <location>
        <begin position="304"/>
        <end position="328"/>
    </location>
</feature>
<organism evidence="8 9">
    <name type="scientific">Synaphobranchus kaupii</name>
    <name type="common">Kaup's arrowtooth eel</name>
    <dbReference type="NCBI Taxonomy" id="118154"/>
    <lineage>
        <taxon>Eukaryota</taxon>
        <taxon>Metazoa</taxon>
        <taxon>Chordata</taxon>
        <taxon>Craniata</taxon>
        <taxon>Vertebrata</taxon>
        <taxon>Euteleostomi</taxon>
        <taxon>Actinopterygii</taxon>
        <taxon>Neopterygii</taxon>
        <taxon>Teleostei</taxon>
        <taxon>Anguilliformes</taxon>
        <taxon>Synaphobranchidae</taxon>
        <taxon>Synaphobranchus</taxon>
    </lineage>
</organism>
<evidence type="ECO:0000256" key="4">
    <source>
        <dbReference type="ARBA" id="ARBA00023136"/>
    </source>
</evidence>
<keyword evidence="4 6" id="KW-0472">Membrane</keyword>
<name>A0A9Q1EJW4_SYNKA</name>
<evidence type="ECO:0000259" key="7">
    <source>
        <dbReference type="Pfam" id="PF23122"/>
    </source>
</evidence>
<keyword evidence="9" id="KW-1185">Reference proteome</keyword>
<keyword evidence="3 6" id="KW-1133">Transmembrane helix</keyword>
<dbReference type="InterPro" id="IPR024881">
    <property type="entry name" value="Tip"/>
</dbReference>
<evidence type="ECO:0000313" key="9">
    <source>
        <dbReference type="Proteomes" id="UP001152622"/>
    </source>
</evidence>
<comment type="caution">
    <text evidence="8">The sequence shown here is derived from an EMBL/GenBank/DDBJ whole genome shotgun (WGS) entry which is preliminary data.</text>
</comment>
<dbReference type="AlphaFoldDB" id="A0A9Q1EJW4"/>
<dbReference type="InterPro" id="IPR057089">
    <property type="entry name" value="C2_TIP"/>
</dbReference>
<dbReference type="PANTHER" id="PTHR13412:SF0">
    <property type="entry name" value="T-CELL IMMUNOMODULATORY PROTEIN"/>
    <property type="match status" value="1"/>
</dbReference>
<feature type="domain" description="T-cell immunomodulatory protein TIP C2" evidence="7">
    <location>
        <begin position="197"/>
        <end position="298"/>
    </location>
</feature>
<dbReference type="EMBL" id="JAINUF010000016">
    <property type="protein sequence ID" value="KAJ8340147.1"/>
    <property type="molecule type" value="Genomic_DNA"/>
</dbReference>
<proteinExistence type="predicted"/>
<evidence type="ECO:0000256" key="1">
    <source>
        <dbReference type="ARBA" id="ARBA00004479"/>
    </source>
</evidence>
<dbReference type="OrthoDB" id="10250728at2759"/>
<reference evidence="8" key="1">
    <citation type="journal article" date="2023" name="Science">
        <title>Genome structures resolve the early diversification of teleost fishes.</title>
        <authorList>
            <person name="Parey E."/>
            <person name="Louis A."/>
            <person name="Montfort J."/>
            <person name="Bouchez O."/>
            <person name="Roques C."/>
            <person name="Iampietro C."/>
            <person name="Lluch J."/>
            <person name="Castinel A."/>
            <person name="Donnadieu C."/>
            <person name="Desvignes T."/>
            <person name="Floi Bucao C."/>
            <person name="Jouanno E."/>
            <person name="Wen M."/>
            <person name="Mejri S."/>
            <person name="Dirks R."/>
            <person name="Jansen H."/>
            <person name="Henkel C."/>
            <person name="Chen W.J."/>
            <person name="Zahm M."/>
            <person name="Cabau C."/>
            <person name="Klopp C."/>
            <person name="Thompson A.W."/>
            <person name="Robinson-Rechavi M."/>
            <person name="Braasch I."/>
            <person name="Lecointre G."/>
            <person name="Bobe J."/>
            <person name="Postlethwait J.H."/>
            <person name="Berthelot C."/>
            <person name="Roest Crollius H."/>
            <person name="Guiguen Y."/>
        </authorList>
    </citation>
    <scope>NUCLEOTIDE SEQUENCE</scope>
    <source>
        <strain evidence="8">WJC10195</strain>
    </source>
</reference>
<dbReference type="GO" id="GO:0005886">
    <property type="term" value="C:plasma membrane"/>
    <property type="evidence" value="ECO:0007669"/>
    <property type="project" value="TreeGrafter"/>
</dbReference>
<accession>A0A9Q1EJW4</accession>
<keyword evidence="5" id="KW-0325">Glycoprotein</keyword>
<evidence type="ECO:0000256" key="3">
    <source>
        <dbReference type="ARBA" id="ARBA00022989"/>
    </source>
</evidence>
<gene>
    <name evidence="8" type="ORF">SKAU_G00347800</name>
</gene>
<protein>
    <recommendedName>
        <fullName evidence="7">T-cell immunomodulatory protein TIP C2 domain-containing protein</fullName>
    </recommendedName>
</protein>
<evidence type="ECO:0000256" key="2">
    <source>
        <dbReference type="ARBA" id="ARBA00022692"/>
    </source>
</evidence>
<dbReference type="Proteomes" id="UP001152622">
    <property type="component" value="Chromosome 16"/>
</dbReference>
<keyword evidence="2 6" id="KW-0812">Transmembrane</keyword>
<evidence type="ECO:0000256" key="6">
    <source>
        <dbReference type="SAM" id="Phobius"/>
    </source>
</evidence>
<evidence type="ECO:0000313" key="8">
    <source>
        <dbReference type="EMBL" id="KAJ8340147.1"/>
    </source>
</evidence>
<dbReference type="Pfam" id="PF23122">
    <property type="entry name" value="C2_ITFG1"/>
    <property type="match status" value="1"/>
</dbReference>
<evidence type="ECO:0000256" key="5">
    <source>
        <dbReference type="ARBA" id="ARBA00023180"/>
    </source>
</evidence>
<comment type="subcellular location">
    <subcellularLocation>
        <location evidence="1">Membrane</location>
        <topology evidence="1">Single-pass type I membrane protein</topology>
    </subcellularLocation>
</comment>
<sequence length="350" mass="38351">MNNNVALLANSSNFTLSSRVPAHPEGPSSPGFGSSWAHYGFLVKKSLNRFVPGENMDRQCLVIEFCSSNASNYFVQRPALKADSPLASPVGNAGIGQRAFLLENVACNNASCRGARRMFRVLWDLSDLGSVQDAVVATFFDIYEDGILDMIVLAKGGQSGELAIHALKNNFEADAYFVKVIVLSGLCSNDCPDKVKPFGVNQPGPYVMYTTLDSNGQLKNASAGQLSQSAHLSLQLPYTVLGLGRSANFLDHLYVGIPRPPGNKDTRKQEWTAIIPNSQLIVIPYPHSDPRSWSAKLYLTPSNIVLLTAIALIGVCVFILVIIGILHWKEKKADDREKRQEAHRFHFDAM</sequence>
<dbReference type="PANTHER" id="PTHR13412">
    <property type="entry name" value="T-CELL IMMUNOMODULATORY PROTEIN HOMOLOG"/>
    <property type="match status" value="1"/>
</dbReference>